<dbReference type="Proteomes" id="UP000671828">
    <property type="component" value="Chromosome"/>
</dbReference>
<sequence>MSVRRTTTRVGIPLVLATTLALATSGTAGAQALDLTDNVVGAVSSLLGGGGDALNAVADAID</sequence>
<evidence type="ECO:0000313" key="2">
    <source>
        <dbReference type="EMBL" id="MBM7814722.1"/>
    </source>
</evidence>
<reference evidence="2 5" key="1">
    <citation type="submission" date="2021-01" db="EMBL/GenBank/DDBJ databases">
        <title>Sequencing the genomes of 1000 actinobacteria strains.</title>
        <authorList>
            <person name="Klenk H.-P."/>
        </authorList>
    </citation>
    <scope>NUCLEOTIDE SEQUENCE [LARGE SCALE GENOMIC DNA]</scope>
    <source>
        <strain evidence="2 5">DSM 44581</strain>
    </source>
</reference>
<evidence type="ECO:0000313" key="5">
    <source>
        <dbReference type="Proteomes" id="UP001195724"/>
    </source>
</evidence>
<keyword evidence="5" id="KW-1185">Reference proteome</keyword>
<evidence type="ECO:0000313" key="4">
    <source>
        <dbReference type="Proteomes" id="UP000671828"/>
    </source>
</evidence>
<evidence type="ECO:0000256" key="1">
    <source>
        <dbReference type="SAM" id="SignalP"/>
    </source>
</evidence>
<protein>
    <recommendedName>
        <fullName evidence="6">Secreted protein</fullName>
    </recommendedName>
</protein>
<keyword evidence="1" id="KW-0732">Signal</keyword>
<gene>
    <name evidence="3" type="ORF">J7S33_29120</name>
    <name evidence="2" type="ORF">JOE68_005587</name>
</gene>
<evidence type="ECO:0000313" key="3">
    <source>
        <dbReference type="EMBL" id="QTR03007.1"/>
    </source>
</evidence>
<dbReference type="EMBL" id="JAFBCL010000001">
    <property type="protein sequence ID" value="MBM7814722.1"/>
    <property type="molecule type" value="Genomic_DNA"/>
</dbReference>
<proteinExistence type="predicted"/>
<organism evidence="3 4">
    <name type="scientific">Saccharothrix algeriensis</name>
    <dbReference type="NCBI Taxonomy" id="173560"/>
    <lineage>
        <taxon>Bacteria</taxon>
        <taxon>Bacillati</taxon>
        <taxon>Actinomycetota</taxon>
        <taxon>Actinomycetes</taxon>
        <taxon>Pseudonocardiales</taxon>
        <taxon>Pseudonocardiaceae</taxon>
        <taxon>Saccharothrix</taxon>
    </lineage>
</organism>
<feature type="signal peptide" evidence="1">
    <location>
        <begin position="1"/>
        <end position="30"/>
    </location>
</feature>
<feature type="chain" id="PRO_5039246703" description="Secreted protein" evidence="1">
    <location>
        <begin position="31"/>
        <end position="62"/>
    </location>
</feature>
<name>A0A8T8HX63_9PSEU</name>
<dbReference type="RefSeq" id="WP_204845333.1">
    <property type="nucleotide sequence ID" value="NZ_JAFBCL010000001.1"/>
</dbReference>
<evidence type="ECO:0008006" key="6">
    <source>
        <dbReference type="Google" id="ProtNLM"/>
    </source>
</evidence>
<dbReference type="EMBL" id="CP072788">
    <property type="protein sequence ID" value="QTR03007.1"/>
    <property type="molecule type" value="Genomic_DNA"/>
</dbReference>
<accession>A0A8T8HX63</accession>
<dbReference type="Proteomes" id="UP001195724">
    <property type="component" value="Unassembled WGS sequence"/>
</dbReference>
<reference evidence="3" key="2">
    <citation type="submission" date="2021-04" db="EMBL/GenBank/DDBJ databases">
        <title>Saccharothrix algeriensis WGS.</title>
        <authorList>
            <person name="Stuskova K."/>
            <person name="Hakalova E."/>
            <person name="Tebbal A.B."/>
            <person name="Eichmeier A."/>
        </authorList>
    </citation>
    <scope>NUCLEOTIDE SEQUENCE</scope>
    <source>
        <strain evidence="3">NRRL B-24137</strain>
    </source>
</reference>
<dbReference type="AlphaFoldDB" id="A0A8T8HX63"/>